<feature type="domain" description="Peptidase S11 D-alanyl-D-alanine carboxypeptidase A N-terminal" evidence="1">
    <location>
        <begin position="79"/>
        <end position="267"/>
    </location>
</feature>
<evidence type="ECO:0000313" key="3">
    <source>
        <dbReference type="Proteomes" id="UP001410795"/>
    </source>
</evidence>
<dbReference type="EMBL" id="BAAAYV010000005">
    <property type="protein sequence ID" value="GAA3651456.1"/>
    <property type="molecule type" value="Genomic_DNA"/>
</dbReference>
<name>A0ABP7B6Z1_9MICO</name>
<accession>A0ABP7B6Z1</accession>
<keyword evidence="3" id="KW-1185">Reference proteome</keyword>
<proteinExistence type="predicted"/>
<protein>
    <submittedName>
        <fullName evidence="2">Serine hydrolase</fullName>
    </submittedName>
</protein>
<dbReference type="GO" id="GO:0016787">
    <property type="term" value="F:hydrolase activity"/>
    <property type="evidence" value="ECO:0007669"/>
    <property type="project" value="UniProtKB-KW"/>
</dbReference>
<dbReference type="Pfam" id="PF00768">
    <property type="entry name" value="Peptidase_S11"/>
    <property type="match status" value="1"/>
</dbReference>
<dbReference type="SUPFAM" id="SSF56601">
    <property type="entry name" value="beta-lactamase/transpeptidase-like"/>
    <property type="match status" value="1"/>
</dbReference>
<dbReference type="RefSeq" id="WP_221855694.1">
    <property type="nucleotide sequence ID" value="NZ_BAAAYV010000005.1"/>
</dbReference>
<evidence type="ECO:0000313" key="2">
    <source>
        <dbReference type="EMBL" id="GAA3651456.1"/>
    </source>
</evidence>
<reference evidence="3" key="1">
    <citation type="journal article" date="2019" name="Int. J. Syst. Evol. Microbiol.">
        <title>The Global Catalogue of Microorganisms (GCM) 10K type strain sequencing project: providing services to taxonomists for standard genome sequencing and annotation.</title>
        <authorList>
            <consortium name="The Broad Institute Genomics Platform"/>
            <consortium name="The Broad Institute Genome Sequencing Center for Infectious Disease"/>
            <person name="Wu L."/>
            <person name="Ma J."/>
        </authorList>
    </citation>
    <scope>NUCLEOTIDE SEQUENCE [LARGE SCALE GENOMIC DNA]</scope>
    <source>
        <strain evidence="3">JCM 16546</strain>
    </source>
</reference>
<gene>
    <name evidence="2" type="ORF">GCM10022202_08930</name>
</gene>
<sequence length="314" mass="32476">MSPFSSRRRQRLARFLSFVVLAVVLGAGIATFANSAVGSRDTEQAAGGGGAGAALALESSDIPWPAEGGAAIAVGDGDVLTHADDPHAMASITKLLTALMVLEEKPLAVGEAGPDYRFVERWNDSYEEYLARDESALPVPVGGVLTQHQLLQGMLLGSACNYADILVADVWGDDAAYARAAEAYLAEKGLTGIEVVEPTGIDPGNTATPSALIELGRLAMANPVVAEIVATSEVELPGAGLVENTNDLLADPGVVGIKTGTLDGSNLLSAKDVAVAGGVVRVYVVVLAQEDDDARFTESRALYAAVEESLTAER</sequence>
<dbReference type="Proteomes" id="UP001410795">
    <property type="component" value="Unassembled WGS sequence"/>
</dbReference>
<organism evidence="2 3">
    <name type="scientific">Microbacterium marinilacus</name>
    <dbReference type="NCBI Taxonomy" id="415209"/>
    <lineage>
        <taxon>Bacteria</taxon>
        <taxon>Bacillati</taxon>
        <taxon>Actinomycetota</taxon>
        <taxon>Actinomycetes</taxon>
        <taxon>Micrococcales</taxon>
        <taxon>Microbacteriaceae</taxon>
        <taxon>Microbacterium</taxon>
    </lineage>
</organism>
<dbReference type="InterPro" id="IPR001967">
    <property type="entry name" value="Peptidase_S11_N"/>
</dbReference>
<comment type="caution">
    <text evidence="2">The sequence shown here is derived from an EMBL/GenBank/DDBJ whole genome shotgun (WGS) entry which is preliminary data.</text>
</comment>
<dbReference type="InterPro" id="IPR012338">
    <property type="entry name" value="Beta-lactam/transpept-like"/>
</dbReference>
<evidence type="ECO:0000259" key="1">
    <source>
        <dbReference type="Pfam" id="PF00768"/>
    </source>
</evidence>
<dbReference type="Gene3D" id="3.40.710.10">
    <property type="entry name" value="DD-peptidase/beta-lactamase superfamily"/>
    <property type="match status" value="1"/>
</dbReference>
<keyword evidence="2" id="KW-0378">Hydrolase</keyword>